<evidence type="ECO:0000313" key="4">
    <source>
        <dbReference type="EMBL" id="VEP16904.1"/>
    </source>
</evidence>
<evidence type="ECO:0008006" key="6">
    <source>
        <dbReference type="Google" id="ProtNLM"/>
    </source>
</evidence>
<evidence type="ECO:0000256" key="2">
    <source>
        <dbReference type="ARBA" id="ARBA00022525"/>
    </source>
</evidence>
<organism evidence="4 5">
    <name type="scientific">Hyella patelloides LEGE 07179</name>
    <dbReference type="NCBI Taxonomy" id="945734"/>
    <lineage>
        <taxon>Bacteria</taxon>
        <taxon>Bacillati</taxon>
        <taxon>Cyanobacteriota</taxon>
        <taxon>Cyanophyceae</taxon>
        <taxon>Pleurocapsales</taxon>
        <taxon>Hyellaceae</taxon>
        <taxon>Hyella</taxon>
    </lineage>
</organism>
<name>A0A563VZM5_9CYAN</name>
<evidence type="ECO:0000256" key="1">
    <source>
        <dbReference type="ARBA" id="ARBA00004613"/>
    </source>
</evidence>
<evidence type="ECO:0000256" key="3">
    <source>
        <dbReference type="SAM" id="MobiDB-lite"/>
    </source>
</evidence>
<dbReference type="Gene3D" id="2.150.10.10">
    <property type="entry name" value="Serralysin-like metalloprotease, C-terminal"/>
    <property type="match status" value="2"/>
</dbReference>
<dbReference type="PRINTS" id="PR00313">
    <property type="entry name" value="CABNDNGRPT"/>
</dbReference>
<dbReference type="PROSITE" id="PS00330">
    <property type="entry name" value="HEMOLYSIN_CALCIUM"/>
    <property type="match status" value="3"/>
</dbReference>
<feature type="region of interest" description="Disordered" evidence="3">
    <location>
        <begin position="237"/>
        <end position="257"/>
    </location>
</feature>
<dbReference type="PANTHER" id="PTHR38340:SF1">
    <property type="entry name" value="S-LAYER PROTEIN"/>
    <property type="match status" value="1"/>
</dbReference>
<dbReference type="InterPro" id="IPR011049">
    <property type="entry name" value="Serralysin-like_metalloprot_C"/>
</dbReference>
<dbReference type="InterPro" id="IPR050557">
    <property type="entry name" value="RTX_toxin/Mannuronan_C5-epim"/>
</dbReference>
<reference evidence="4 5" key="1">
    <citation type="submission" date="2019-01" db="EMBL/GenBank/DDBJ databases">
        <authorList>
            <person name="Brito A."/>
        </authorList>
    </citation>
    <scope>NUCLEOTIDE SEQUENCE [LARGE SCALE GENOMIC DNA]</scope>
    <source>
        <strain evidence="4">1</strain>
    </source>
</reference>
<dbReference type="PANTHER" id="PTHR38340">
    <property type="entry name" value="S-LAYER PROTEIN"/>
    <property type="match status" value="1"/>
</dbReference>
<dbReference type="SUPFAM" id="SSF51120">
    <property type="entry name" value="beta-Roll"/>
    <property type="match status" value="2"/>
</dbReference>
<dbReference type="InterPro" id="IPR018511">
    <property type="entry name" value="Hemolysin-typ_Ca-bd_CS"/>
</dbReference>
<feature type="compositionally biased region" description="Low complexity" evidence="3">
    <location>
        <begin position="276"/>
        <end position="289"/>
    </location>
</feature>
<sequence>MTDITLPIDLFDASGFRWDIQGDGNISDGTNDAYDGGLRLNNFGFFENAQTEDDDREVVIGTSNFGDLEITRKIYVPEDQSFARFLEIVTNTGTSTTDFTVSLDSNLGSDSDTFIVDTANEDTVFNADDNWLITDDFDDGGDPTMLHIIAGEDGEIRPDAASLNFDDINFAYNLTLAPGETQIIMHFAAQNANQAEALAKAPELVALELDALAGMSNEELEQVLNFATAPSPPIIGTERNDVLTGTNRRDEISGLGGNDVIQGLAGNDNLSGGNGNDLIAGGNGNDTATGDGGSDDIVGGQGNDLLDGNSGADRILGELGEDTLNGGFGNDTLDGGEDNDSVAGGGGSDRVLGGSGDDVLNGDVGRDTLTGGSGNDSLDGGVSSDRLIGVNALTRVTDELDTLTGGGGRDTFVLGNADGVFYDDGNVLTRGEADFALVTDFNPRQDWIQLNGSAELYSLDFFTSEAGTIDADLIYDPGVAARGEVIATLQDVTPTLAVTDSAFTFV</sequence>
<dbReference type="OrthoDB" id="436909at2"/>
<accession>A0A563VZM5</accession>
<proteinExistence type="predicted"/>
<protein>
    <recommendedName>
        <fullName evidence="6">Calcium-binding protein</fullName>
    </recommendedName>
</protein>
<dbReference type="EMBL" id="CAACVJ010000457">
    <property type="protein sequence ID" value="VEP16904.1"/>
    <property type="molecule type" value="Genomic_DNA"/>
</dbReference>
<dbReference type="GO" id="GO:0005576">
    <property type="term" value="C:extracellular region"/>
    <property type="evidence" value="ECO:0007669"/>
    <property type="project" value="UniProtKB-SubCell"/>
</dbReference>
<dbReference type="InterPro" id="IPR001343">
    <property type="entry name" value="Hemolysn_Ca-bd"/>
</dbReference>
<evidence type="ECO:0000313" key="5">
    <source>
        <dbReference type="Proteomes" id="UP000320055"/>
    </source>
</evidence>
<dbReference type="Pfam" id="PF00353">
    <property type="entry name" value="HemolysinCabind"/>
    <property type="match status" value="4"/>
</dbReference>
<feature type="compositionally biased region" description="Gly residues" evidence="3">
    <location>
        <begin position="343"/>
        <end position="356"/>
    </location>
</feature>
<dbReference type="RefSeq" id="WP_144866582.1">
    <property type="nucleotide sequence ID" value="NZ_LR213811.1"/>
</dbReference>
<feature type="region of interest" description="Disordered" evidence="3">
    <location>
        <begin position="276"/>
        <end position="380"/>
    </location>
</feature>
<gene>
    <name evidence="4" type="ORF">H1P_510007</name>
</gene>
<keyword evidence="2" id="KW-0964">Secreted</keyword>
<dbReference type="GO" id="GO:0005509">
    <property type="term" value="F:calcium ion binding"/>
    <property type="evidence" value="ECO:0007669"/>
    <property type="project" value="InterPro"/>
</dbReference>
<dbReference type="Proteomes" id="UP000320055">
    <property type="component" value="Unassembled WGS sequence"/>
</dbReference>
<keyword evidence="5" id="KW-1185">Reference proteome</keyword>
<dbReference type="AlphaFoldDB" id="A0A563VZM5"/>
<comment type="subcellular location">
    <subcellularLocation>
        <location evidence="1">Secreted</location>
    </subcellularLocation>
</comment>